<evidence type="ECO:0000313" key="2">
    <source>
        <dbReference type="EMBL" id="CAD7001944.1"/>
    </source>
</evidence>
<proteinExistence type="predicted"/>
<comment type="caution">
    <text evidence="2">The sequence shown here is derived from an EMBL/GenBank/DDBJ whole genome shotgun (WGS) entry which is preliminary data.</text>
</comment>
<evidence type="ECO:0000313" key="3">
    <source>
        <dbReference type="EMBL" id="CAD7001945.1"/>
    </source>
</evidence>
<keyword evidence="4" id="KW-1185">Reference proteome</keyword>
<name>A0A811UTC4_CERCA</name>
<feature type="region of interest" description="Disordered" evidence="1">
    <location>
        <begin position="80"/>
        <end position="114"/>
    </location>
</feature>
<gene>
    <name evidence="2" type="ORF">CCAP1982_LOCUS10431</name>
    <name evidence="3" type="ORF">CCAP1982_LOCUS10432</name>
</gene>
<protein>
    <submittedName>
        <fullName evidence="2">(Mediterranean fruit fly) hypothetical protein</fullName>
    </submittedName>
</protein>
<reference evidence="2" key="1">
    <citation type="submission" date="2020-11" db="EMBL/GenBank/DDBJ databases">
        <authorList>
            <person name="Whitehead M."/>
        </authorList>
    </citation>
    <scope>NUCLEOTIDE SEQUENCE</scope>
    <source>
        <strain evidence="2">EGII</strain>
    </source>
</reference>
<dbReference type="EMBL" id="CAJHJT010000023">
    <property type="protein sequence ID" value="CAD7001945.1"/>
    <property type="molecule type" value="Genomic_DNA"/>
</dbReference>
<organism evidence="2 4">
    <name type="scientific">Ceratitis capitata</name>
    <name type="common">Mediterranean fruit fly</name>
    <name type="synonym">Tephritis capitata</name>
    <dbReference type="NCBI Taxonomy" id="7213"/>
    <lineage>
        <taxon>Eukaryota</taxon>
        <taxon>Metazoa</taxon>
        <taxon>Ecdysozoa</taxon>
        <taxon>Arthropoda</taxon>
        <taxon>Hexapoda</taxon>
        <taxon>Insecta</taxon>
        <taxon>Pterygota</taxon>
        <taxon>Neoptera</taxon>
        <taxon>Endopterygota</taxon>
        <taxon>Diptera</taxon>
        <taxon>Brachycera</taxon>
        <taxon>Muscomorpha</taxon>
        <taxon>Tephritoidea</taxon>
        <taxon>Tephritidae</taxon>
        <taxon>Ceratitis</taxon>
        <taxon>Ceratitis</taxon>
    </lineage>
</organism>
<dbReference type="EMBL" id="CAJHJT010000023">
    <property type="protein sequence ID" value="CAD7001944.1"/>
    <property type="molecule type" value="Genomic_DNA"/>
</dbReference>
<evidence type="ECO:0000313" key="4">
    <source>
        <dbReference type="Proteomes" id="UP000606786"/>
    </source>
</evidence>
<dbReference type="Proteomes" id="UP000606786">
    <property type="component" value="Unassembled WGS sequence"/>
</dbReference>
<sequence>MHSRFHGSLNPYVCPDYGDTFPRKFQLVNNGRIHGKVSHSYTLRRKEFLHKRTPVSDKRIYTGDQLLEEFISKAELKQHERNTHGGVNPNSSNTTINSNQQNHSQQKQQQAEWSHPQTITNVFINNVHSFLVTRQYKHVFSGGHS</sequence>
<dbReference type="AlphaFoldDB" id="A0A811UTC4"/>
<feature type="compositionally biased region" description="Low complexity" evidence="1">
    <location>
        <begin position="88"/>
        <end position="110"/>
    </location>
</feature>
<evidence type="ECO:0000256" key="1">
    <source>
        <dbReference type="SAM" id="MobiDB-lite"/>
    </source>
</evidence>
<accession>A0A811UTC4</accession>